<evidence type="ECO:0000313" key="10">
    <source>
        <dbReference type="Proteomes" id="UP000440513"/>
    </source>
</evidence>
<dbReference type="Gene3D" id="2.60.120.1290">
    <property type="match status" value="1"/>
</dbReference>
<evidence type="ECO:0000256" key="2">
    <source>
        <dbReference type="ARBA" id="ARBA00022670"/>
    </source>
</evidence>
<reference evidence="9 10" key="1">
    <citation type="submission" date="2019-08" db="EMBL/GenBank/DDBJ databases">
        <title>In-depth cultivation of the pig gut microbiome towards novel bacterial diversity and tailored functional studies.</title>
        <authorList>
            <person name="Wylensek D."/>
            <person name="Hitch T.C.A."/>
            <person name="Clavel T."/>
        </authorList>
    </citation>
    <scope>NUCLEOTIDE SEQUENCE [LARGE SCALE GENOMIC DNA]</scope>
    <source>
        <strain evidence="9 10">BSM-380-WT-5A</strain>
    </source>
</reference>
<dbReference type="EMBL" id="VUMS01000040">
    <property type="protein sequence ID" value="MST67754.1"/>
    <property type="molecule type" value="Genomic_DNA"/>
</dbReference>
<keyword evidence="4 6" id="KW-0720">Serine protease</keyword>
<dbReference type="PROSITE" id="PS51892">
    <property type="entry name" value="SUBTILASE"/>
    <property type="match status" value="1"/>
</dbReference>
<dbReference type="SUPFAM" id="SSF52743">
    <property type="entry name" value="Subtilisin-like"/>
    <property type="match status" value="1"/>
</dbReference>
<evidence type="ECO:0000259" key="8">
    <source>
        <dbReference type="Pfam" id="PF18425"/>
    </source>
</evidence>
<comment type="caution">
    <text evidence="9">The sequence shown here is derived from an EMBL/GenBank/DDBJ whole genome shotgun (WGS) entry which is preliminary data.</text>
</comment>
<evidence type="ECO:0000256" key="5">
    <source>
        <dbReference type="PIRSR" id="PIRSR615500-1"/>
    </source>
</evidence>
<feature type="domain" description="Csp protease B prodomain" evidence="8">
    <location>
        <begin position="4"/>
        <end position="91"/>
    </location>
</feature>
<dbReference type="Pfam" id="PF18425">
    <property type="entry name" value="CspB_prodomain"/>
    <property type="match status" value="1"/>
</dbReference>
<dbReference type="GO" id="GO:0006508">
    <property type="term" value="P:proteolysis"/>
    <property type="evidence" value="ECO:0007669"/>
    <property type="project" value="UniProtKB-KW"/>
</dbReference>
<feature type="active site" description="Charge relay system" evidence="5 6">
    <location>
        <position position="197"/>
    </location>
</feature>
<dbReference type="InterPro" id="IPR036852">
    <property type="entry name" value="Peptidase_S8/S53_dom_sf"/>
</dbReference>
<dbReference type="PANTHER" id="PTHR43806">
    <property type="entry name" value="PEPTIDASE S8"/>
    <property type="match status" value="1"/>
</dbReference>
<dbReference type="RefSeq" id="WP_154433100.1">
    <property type="nucleotide sequence ID" value="NZ_VUMS01000040.1"/>
</dbReference>
<evidence type="ECO:0000256" key="3">
    <source>
        <dbReference type="ARBA" id="ARBA00022801"/>
    </source>
</evidence>
<dbReference type="InterPro" id="IPR050131">
    <property type="entry name" value="Peptidase_S8_subtilisin-like"/>
</dbReference>
<organism evidence="9 10">
    <name type="scientific">Oliverpabstia intestinalis</name>
    <dbReference type="NCBI Taxonomy" id="2606633"/>
    <lineage>
        <taxon>Bacteria</taxon>
        <taxon>Bacillati</taxon>
        <taxon>Bacillota</taxon>
        <taxon>Clostridia</taxon>
        <taxon>Lachnospirales</taxon>
        <taxon>Lachnospiraceae</taxon>
        <taxon>Oliverpabstia</taxon>
    </lineage>
</organism>
<dbReference type="Gene3D" id="3.40.50.200">
    <property type="entry name" value="Peptidase S8/S53 domain"/>
    <property type="match status" value="1"/>
</dbReference>
<dbReference type="InterPro" id="IPR000209">
    <property type="entry name" value="Peptidase_S8/S53_dom"/>
</dbReference>
<dbReference type="InterPro" id="IPR041365">
    <property type="entry name" value="CspB_prodomain"/>
</dbReference>
<protein>
    <submittedName>
        <fullName evidence="9">S8 family peptidase</fullName>
    </submittedName>
</protein>
<name>A0A7X2P593_9FIRM</name>
<feature type="active site" description="Charge relay system" evidence="5 6">
    <location>
        <position position="127"/>
    </location>
</feature>
<evidence type="ECO:0000259" key="7">
    <source>
        <dbReference type="Pfam" id="PF00082"/>
    </source>
</evidence>
<sequence>MNNQKTGNTLNLALDATSREREASMNLNAGYEKDTQRWKLIIRYFGAASELETDEIVITPLLGNYGIADIPQDQIEGFAQNPAVEYIEAPKRLYFAAYEGRQTSCVNPAQNQSPYLFGKGILIACIDSGVDYTHPDFRNEDGSTRILRLWDQSIPGNPPKGYRIGSEYTREQINRALEANTMAEREALVPSIDTSGHGTAVLGIAAGNGRESQGTERGVAPESSLLVVKLGIRDPNGFPRTTELMQGVDYAIRTAQELQMPVVINLSFGNSYGAHNGTSLVETYLNQAVGYGRVTLCVGTGNEGNRAGHTAGRVRQGENYEAELGIGTYEPAMNLQIWKNYQDQMEIALVHPDGTIIGPLEQTLGTQRYRHAGTQLLIYYGKPSPYSTSQEIYIDFLPTESYIDSGIWRIHLIPRRILQGEFSMWLPGGKTVGEATRFYRPTPETTLTIPSTALSAISVAAYDSRRQSYADFSGRGYTRLPVQIKPDLAAPGVDIRAPRPGGGYQTVTGTSFATPFVSGAAALLMEWGIVRGNDPYLYGEKVKSYLINGAKQLPGETEWPNERVGWGALCIAQSIPK</sequence>
<dbReference type="InterPro" id="IPR034045">
    <property type="entry name" value="Pep_S8_CspA-like"/>
</dbReference>
<evidence type="ECO:0000256" key="4">
    <source>
        <dbReference type="ARBA" id="ARBA00022825"/>
    </source>
</evidence>
<dbReference type="CDD" id="cd07478">
    <property type="entry name" value="Peptidases_S8_CspA-like"/>
    <property type="match status" value="1"/>
</dbReference>
<dbReference type="Gene3D" id="3.30.70.2980">
    <property type="match status" value="1"/>
</dbReference>
<comment type="similarity">
    <text evidence="1 6">Belongs to the peptidase S8 family.</text>
</comment>
<dbReference type="PROSITE" id="PS00138">
    <property type="entry name" value="SUBTILASE_SER"/>
    <property type="match status" value="1"/>
</dbReference>
<dbReference type="InterPro" id="IPR015500">
    <property type="entry name" value="Peptidase_S8_subtilisin-rel"/>
</dbReference>
<proteinExistence type="inferred from homology"/>
<feature type="active site" description="Charge relay system" evidence="5 6">
    <location>
        <position position="511"/>
    </location>
</feature>
<dbReference type="PANTHER" id="PTHR43806:SF11">
    <property type="entry name" value="CEREVISIN-RELATED"/>
    <property type="match status" value="1"/>
</dbReference>
<evidence type="ECO:0000313" key="9">
    <source>
        <dbReference type="EMBL" id="MST67754.1"/>
    </source>
</evidence>
<dbReference type="Pfam" id="PF00082">
    <property type="entry name" value="Peptidase_S8"/>
    <property type="match status" value="2"/>
</dbReference>
<keyword evidence="10" id="KW-1185">Reference proteome</keyword>
<evidence type="ECO:0000256" key="6">
    <source>
        <dbReference type="PROSITE-ProRule" id="PRU01240"/>
    </source>
</evidence>
<keyword evidence="3 6" id="KW-0378">Hydrolase</keyword>
<dbReference type="AlphaFoldDB" id="A0A7X2P593"/>
<feature type="domain" description="Peptidase S8/S53" evidence="7">
    <location>
        <begin position="444"/>
        <end position="567"/>
    </location>
</feature>
<dbReference type="Proteomes" id="UP000440513">
    <property type="component" value="Unassembled WGS sequence"/>
</dbReference>
<evidence type="ECO:0000256" key="1">
    <source>
        <dbReference type="ARBA" id="ARBA00011073"/>
    </source>
</evidence>
<dbReference type="PIRSF" id="PIRSF037894">
    <property type="entry name" value="Subtilisin_rel_CspABC"/>
    <property type="match status" value="1"/>
</dbReference>
<accession>A0A7X2P593</accession>
<dbReference type="GO" id="GO:0004252">
    <property type="term" value="F:serine-type endopeptidase activity"/>
    <property type="evidence" value="ECO:0007669"/>
    <property type="project" value="UniProtKB-UniRule"/>
</dbReference>
<dbReference type="InterPro" id="IPR023828">
    <property type="entry name" value="Peptidase_S8_Ser-AS"/>
</dbReference>
<keyword evidence="2 6" id="KW-0645">Protease</keyword>
<dbReference type="PRINTS" id="PR00723">
    <property type="entry name" value="SUBTILISIN"/>
</dbReference>
<gene>
    <name evidence="9" type="ORF">FYJ57_13805</name>
</gene>
<dbReference type="InterPro" id="IPR017310">
    <property type="entry name" value="Pept_S8A_subtilisin_clostridia"/>
</dbReference>
<feature type="domain" description="Peptidase S8/S53" evidence="7">
    <location>
        <begin position="118"/>
        <end position="347"/>
    </location>
</feature>